<dbReference type="EMBL" id="JAEEGB010000017">
    <property type="protein sequence ID" value="MBI6874007.1"/>
    <property type="molecule type" value="Genomic_DNA"/>
</dbReference>
<dbReference type="AlphaFoldDB" id="A0A934I0R5"/>
<organism evidence="1 2">
    <name type="scientific">Clostridium aciditolerans</name>
    <dbReference type="NCBI Taxonomy" id="339861"/>
    <lineage>
        <taxon>Bacteria</taxon>
        <taxon>Bacillati</taxon>
        <taxon>Bacillota</taxon>
        <taxon>Clostridia</taxon>
        <taxon>Eubacteriales</taxon>
        <taxon>Clostridiaceae</taxon>
        <taxon>Clostridium</taxon>
    </lineage>
</organism>
<reference evidence="1" key="1">
    <citation type="submission" date="2020-12" db="EMBL/GenBank/DDBJ databases">
        <title>Clostridium thailandense sp. nov., a novel acetogenic bacterium isolated from peat land soil in Thailand.</title>
        <authorList>
            <person name="Chaikitkaew S."/>
            <person name="Birkeland N.K."/>
        </authorList>
    </citation>
    <scope>NUCLEOTIDE SEQUENCE</scope>
    <source>
        <strain evidence="1">DSM 17425</strain>
    </source>
</reference>
<gene>
    <name evidence="1" type="ORF">I6U51_15075</name>
</gene>
<dbReference type="SUPFAM" id="SSF51556">
    <property type="entry name" value="Metallo-dependent hydrolases"/>
    <property type="match status" value="1"/>
</dbReference>
<proteinExistence type="predicted"/>
<protein>
    <submittedName>
        <fullName evidence="1">Amidohydrolase family protein</fullName>
    </submittedName>
</protein>
<dbReference type="InterPro" id="IPR032466">
    <property type="entry name" value="Metal_Hydrolase"/>
</dbReference>
<name>A0A934I0R5_9CLOT</name>
<comment type="caution">
    <text evidence="1">The sequence shown here is derived from an EMBL/GenBank/DDBJ whole genome shotgun (WGS) entry which is preliminary data.</text>
</comment>
<keyword evidence="2" id="KW-1185">Reference proteome</keyword>
<sequence length="78" mass="8360">MVLPGFIDSHVHILGRGGEGSFKTRAPEIQLSDLLLGGVTTVVGCLGTDGVCRDTKRLLAKARALDEEGITTYIHRLL</sequence>
<dbReference type="Proteomes" id="UP000622687">
    <property type="component" value="Unassembled WGS sequence"/>
</dbReference>
<evidence type="ECO:0000313" key="2">
    <source>
        <dbReference type="Proteomes" id="UP000622687"/>
    </source>
</evidence>
<evidence type="ECO:0000313" key="1">
    <source>
        <dbReference type="EMBL" id="MBI6874007.1"/>
    </source>
</evidence>
<dbReference type="Gene3D" id="3.20.20.140">
    <property type="entry name" value="Metal-dependent hydrolases"/>
    <property type="match status" value="1"/>
</dbReference>
<accession>A0A934I0R5</accession>